<evidence type="ECO:0000313" key="3">
    <source>
        <dbReference type="EMBL" id="EOH92422.1"/>
    </source>
</evidence>
<dbReference type="EMBL" id="ASVY01000002">
    <property type="protein sequence ID" value="EOT61788.1"/>
    <property type="molecule type" value="Genomic_DNA"/>
</dbReference>
<organism evidence="3 5">
    <name type="scientific">Enterococcus haemoperoxidus ATCC BAA-382</name>
    <dbReference type="NCBI Taxonomy" id="1158608"/>
    <lineage>
        <taxon>Bacteria</taxon>
        <taxon>Bacillati</taxon>
        <taxon>Bacillota</taxon>
        <taxon>Bacilli</taxon>
        <taxon>Lactobacillales</taxon>
        <taxon>Enterococcaceae</taxon>
        <taxon>Enterococcus</taxon>
    </lineage>
</organism>
<dbReference type="RefSeq" id="WP_010763243.1">
    <property type="nucleotide sequence ID" value="NZ_KB946316.1"/>
</dbReference>
<evidence type="ECO:0000313" key="4">
    <source>
        <dbReference type="EMBL" id="EOT61788.1"/>
    </source>
</evidence>
<dbReference type="eggNOG" id="ENOG5030XWP">
    <property type="taxonomic scope" value="Bacteria"/>
</dbReference>
<dbReference type="PATRIC" id="fig|1158608.3.peg.3018"/>
<evidence type="ECO:0000313" key="6">
    <source>
        <dbReference type="Proteomes" id="UP000014197"/>
    </source>
</evidence>
<comment type="caution">
    <text evidence="3">The sequence shown here is derived from an EMBL/GenBank/DDBJ whole genome shotgun (WGS) entry which is preliminary data.</text>
</comment>
<dbReference type="EMBL" id="AJAR01000030">
    <property type="protein sequence ID" value="EOH92422.1"/>
    <property type="molecule type" value="Genomic_DNA"/>
</dbReference>
<feature type="transmembrane region" description="Helical" evidence="1">
    <location>
        <begin position="33"/>
        <end position="54"/>
    </location>
</feature>
<keyword evidence="1" id="KW-1133">Transmembrane helix</keyword>
<dbReference type="STRING" id="155618.RV06_GL000559"/>
<reference evidence="3 5" key="1">
    <citation type="submission" date="2013-02" db="EMBL/GenBank/DDBJ databases">
        <title>The Genome Sequence of Enterococcus haemoperoxidus BAA-382.</title>
        <authorList>
            <consortium name="The Broad Institute Genome Sequencing Platform"/>
            <consortium name="The Broad Institute Genome Sequencing Center for Infectious Disease"/>
            <person name="Earl A.M."/>
            <person name="Gilmore M.S."/>
            <person name="Lebreton F."/>
            <person name="Walker B."/>
            <person name="Young S.K."/>
            <person name="Zeng Q."/>
            <person name="Gargeya S."/>
            <person name="Fitzgerald M."/>
            <person name="Haas B."/>
            <person name="Abouelleil A."/>
            <person name="Alvarado L."/>
            <person name="Arachchi H.M."/>
            <person name="Berlin A.M."/>
            <person name="Chapman S.B."/>
            <person name="Dewar J."/>
            <person name="Goldberg J."/>
            <person name="Griggs A."/>
            <person name="Gujja S."/>
            <person name="Hansen M."/>
            <person name="Howarth C."/>
            <person name="Imamovic A."/>
            <person name="Larimer J."/>
            <person name="McCowan C."/>
            <person name="Murphy C."/>
            <person name="Neiman D."/>
            <person name="Pearson M."/>
            <person name="Priest M."/>
            <person name="Roberts A."/>
            <person name="Saif S."/>
            <person name="Shea T."/>
            <person name="Sisk P."/>
            <person name="Sykes S."/>
            <person name="Wortman J."/>
            <person name="Nusbaum C."/>
            <person name="Birren B."/>
        </authorList>
    </citation>
    <scope>NUCLEOTIDE SEQUENCE [LARGE SCALE GENOMIC DNA]</scope>
    <source>
        <strain evidence="3 5">ATCC BAA-382</strain>
    </source>
</reference>
<dbReference type="OrthoDB" id="2186058at2"/>
<sequence length="208" mass="25093">MELKLKLTQTLTQNSWLEFNKIYMKKKYKHRRYLLLSLSITSFFLFIISIYLIWKFFQQDTFKFISINLADILHYCPIFFYSALLFLVIGLELLLIYYKEIDFRLKKSLKDPSNKSFFIEKEFIITDESVEVRTQLSVSTYEWSSFIRCIEANDFIALQLNSTSVLLIQKRELQQEELSQLQQIISRKMADSYEFWNESSINSRKIHY</sequence>
<keyword evidence="1" id="KW-0472">Membrane</keyword>
<proteinExistence type="predicted"/>
<dbReference type="InterPro" id="IPR025588">
    <property type="entry name" value="YcxB-like_C"/>
</dbReference>
<keyword evidence="1" id="KW-0812">Transmembrane</keyword>
<dbReference type="AlphaFoldDB" id="R2Q7D7"/>
<dbReference type="Proteomes" id="UP000013858">
    <property type="component" value="Unassembled WGS sequence"/>
</dbReference>
<evidence type="ECO:0000259" key="2">
    <source>
        <dbReference type="Pfam" id="PF14317"/>
    </source>
</evidence>
<feature type="transmembrane region" description="Helical" evidence="1">
    <location>
        <begin position="78"/>
        <end position="98"/>
    </location>
</feature>
<dbReference type="Pfam" id="PF14317">
    <property type="entry name" value="YcxB"/>
    <property type="match status" value="1"/>
</dbReference>
<evidence type="ECO:0000313" key="5">
    <source>
        <dbReference type="Proteomes" id="UP000013858"/>
    </source>
</evidence>
<keyword evidence="6" id="KW-1185">Reference proteome</keyword>
<feature type="domain" description="YcxB-like C-terminal" evidence="2">
    <location>
        <begin position="125"/>
        <end position="185"/>
    </location>
</feature>
<accession>R2Q7D7</accession>
<name>R2Q7D7_9ENTE</name>
<reference evidence="4 6" key="2">
    <citation type="submission" date="2013-03" db="EMBL/GenBank/DDBJ databases">
        <title>The Genome Sequence of Enterococcus haemoperoxidus BAA-382 (PacBio/Illumina hybrid assembly).</title>
        <authorList>
            <consortium name="The Broad Institute Genomics Platform"/>
            <consortium name="The Broad Institute Genome Sequencing Center for Infectious Disease"/>
            <person name="Earl A."/>
            <person name="Russ C."/>
            <person name="Gilmore M."/>
            <person name="Surin D."/>
            <person name="Walker B."/>
            <person name="Young S."/>
            <person name="Zeng Q."/>
            <person name="Gargeya S."/>
            <person name="Fitzgerald M."/>
            <person name="Haas B."/>
            <person name="Abouelleil A."/>
            <person name="Allen A.W."/>
            <person name="Alvarado L."/>
            <person name="Arachchi H.M."/>
            <person name="Berlin A.M."/>
            <person name="Chapman S.B."/>
            <person name="Gainer-Dewar J."/>
            <person name="Goldberg J."/>
            <person name="Griggs A."/>
            <person name="Gujja S."/>
            <person name="Hansen M."/>
            <person name="Howarth C."/>
            <person name="Imamovic A."/>
            <person name="Ireland A."/>
            <person name="Larimer J."/>
            <person name="McCowan C."/>
            <person name="Murphy C."/>
            <person name="Pearson M."/>
            <person name="Poon T.W."/>
            <person name="Priest M."/>
            <person name="Roberts A."/>
            <person name="Saif S."/>
            <person name="Shea T."/>
            <person name="Sisk P."/>
            <person name="Sykes S."/>
            <person name="Wortman J."/>
            <person name="Nusbaum C."/>
            <person name="Birren B."/>
        </authorList>
    </citation>
    <scope>NUCLEOTIDE SEQUENCE [LARGE SCALE GENOMIC DNA]</scope>
    <source>
        <strain evidence="4 6">ATCC BAA-382</strain>
    </source>
</reference>
<protein>
    <recommendedName>
        <fullName evidence="2">YcxB-like C-terminal domain-containing protein</fullName>
    </recommendedName>
</protein>
<evidence type="ECO:0000256" key="1">
    <source>
        <dbReference type="SAM" id="Phobius"/>
    </source>
</evidence>
<dbReference type="Proteomes" id="UP000014197">
    <property type="component" value="Unassembled WGS sequence"/>
</dbReference>
<gene>
    <name evidence="4" type="ORF">I583_00770</name>
    <name evidence="3" type="ORF">UAW_03087</name>
</gene>